<dbReference type="FunCoup" id="B4D8U2">
    <property type="interactions" value="312"/>
</dbReference>
<dbReference type="GO" id="GO:0008825">
    <property type="term" value="F:cyclopropane-fatty-acyl-phospholipid synthase activity"/>
    <property type="evidence" value="ECO:0007669"/>
    <property type="project" value="UniProtKB-EC"/>
</dbReference>
<evidence type="ECO:0000256" key="1">
    <source>
        <dbReference type="ARBA" id="ARBA00010815"/>
    </source>
</evidence>
<keyword evidence="5" id="KW-0443">Lipid metabolism</keyword>
<keyword evidence="3 7" id="KW-0808">Transferase</keyword>
<dbReference type="Proteomes" id="UP000005824">
    <property type="component" value="Unassembled WGS sequence"/>
</dbReference>
<dbReference type="EC" id="2.1.1.79" evidence="7"/>
<evidence type="ECO:0000256" key="5">
    <source>
        <dbReference type="ARBA" id="ARBA00023098"/>
    </source>
</evidence>
<dbReference type="STRING" id="497964.CfE428DRAFT_5332"/>
<dbReference type="GO" id="GO:0008610">
    <property type="term" value="P:lipid biosynthetic process"/>
    <property type="evidence" value="ECO:0007669"/>
    <property type="project" value="InterPro"/>
</dbReference>
<dbReference type="Gene3D" id="3.40.50.150">
    <property type="entry name" value="Vaccinia Virus protein VP39"/>
    <property type="match status" value="1"/>
</dbReference>
<dbReference type="InterPro" id="IPR050723">
    <property type="entry name" value="CFA/CMAS"/>
</dbReference>
<dbReference type="Pfam" id="PF02353">
    <property type="entry name" value="CMAS"/>
    <property type="match status" value="1"/>
</dbReference>
<keyword evidence="8" id="KW-1185">Reference proteome</keyword>
<dbReference type="AlphaFoldDB" id="B4D8U2"/>
<comment type="caution">
    <text evidence="7">The sequence shown here is derived from an EMBL/GenBank/DDBJ whole genome shotgun (WGS) entry which is preliminary data.</text>
</comment>
<evidence type="ECO:0000256" key="4">
    <source>
        <dbReference type="ARBA" id="ARBA00022691"/>
    </source>
</evidence>
<dbReference type="PANTHER" id="PTHR43667">
    <property type="entry name" value="CYCLOPROPANE-FATTY-ACYL-PHOSPHOLIPID SYNTHASE"/>
    <property type="match status" value="1"/>
</dbReference>
<name>B4D8U2_9BACT</name>
<reference evidence="7 8" key="1">
    <citation type="journal article" date="2011" name="J. Bacteriol.">
        <title>Genome sequence of Chthoniobacter flavus Ellin428, an aerobic heterotrophic soil bacterium.</title>
        <authorList>
            <person name="Kant R."/>
            <person name="van Passel M.W."/>
            <person name="Palva A."/>
            <person name="Lucas S."/>
            <person name="Lapidus A."/>
            <person name="Glavina Del Rio T."/>
            <person name="Dalin E."/>
            <person name="Tice H."/>
            <person name="Bruce D."/>
            <person name="Goodwin L."/>
            <person name="Pitluck S."/>
            <person name="Larimer F.W."/>
            <person name="Land M.L."/>
            <person name="Hauser L."/>
            <person name="Sangwan P."/>
            <person name="de Vos W.M."/>
            <person name="Janssen P.H."/>
            <person name="Smidt H."/>
        </authorList>
    </citation>
    <scope>NUCLEOTIDE SEQUENCE [LARGE SCALE GENOMIC DNA]</scope>
    <source>
        <strain evidence="7 8">Ellin428</strain>
    </source>
</reference>
<keyword evidence="2 7" id="KW-0489">Methyltransferase</keyword>
<dbReference type="InterPro" id="IPR029063">
    <property type="entry name" value="SAM-dependent_MTases_sf"/>
</dbReference>
<comment type="similarity">
    <text evidence="1">Belongs to the CFA/CMAS family.</text>
</comment>
<dbReference type="InterPro" id="IPR003333">
    <property type="entry name" value="CMAS"/>
</dbReference>
<protein>
    <submittedName>
        <fullName evidence="7">Cyclopropane-fatty-acyl-phospholipid synthase</fullName>
        <ecNumber evidence="7">2.1.1.79</ecNumber>
    </submittedName>
</protein>
<sequence length="427" mass="48081">MNETATLNPAPLLTPASSAAPASLYQRLVLDALEKMTAGSLRLELPGGALRMIGIPGAEVDATISVRSAAFFQKCVLFGDVGFGESYVDGDWDTDSIERVIAWAILNVENSPAMSGSKVRSFALNLLKFYNRARHLLRPNDVTIARRNIAEHYDLGNDFYRLWLDETMTYSSACFTAPGQSLRDAQIAKYDALCRKLKVRAGEHLLEIGSGWGGMACHAAKQYGVRVTTVTISEEQFKFARERIVREDLADRVEVRLQDYRHIEGQYDKIVSIEMMEALGDRYLPTYLAKLNALLKPNGLVALQYITVPDCRHAELRRGIDFIQKHIFPGSLLLSVGRVNAMLQRTGDLFPHDLEDLGASYARTLHVWWKNFNAQLAGVRALGFDERFIRKWNYYLQYCEAAFAGRNISVVQAIYTRPNNRSLHTTY</sequence>
<organism evidence="7 8">
    <name type="scientific">Chthoniobacter flavus Ellin428</name>
    <dbReference type="NCBI Taxonomy" id="497964"/>
    <lineage>
        <taxon>Bacteria</taxon>
        <taxon>Pseudomonadati</taxon>
        <taxon>Verrucomicrobiota</taxon>
        <taxon>Spartobacteria</taxon>
        <taxon>Chthoniobacterales</taxon>
        <taxon>Chthoniobacteraceae</taxon>
        <taxon>Chthoniobacter</taxon>
    </lineage>
</organism>
<accession>B4D8U2</accession>
<proteinExistence type="inferred from homology"/>
<evidence type="ECO:0000313" key="8">
    <source>
        <dbReference type="Proteomes" id="UP000005824"/>
    </source>
</evidence>
<dbReference type="SUPFAM" id="SSF53335">
    <property type="entry name" value="S-adenosyl-L-methionine-dependent methyltransferases"/>
    <property type="match status" value="1"/>
</dbReference>
<dbReference type="eggNOG" id="COG2230">
    <property type="taxonomic scope" value="Bacteria"/>
</dbReference>
<keyword evidence="4" id="KW-0949">S-adenosyl-L-methionine</keyword>
<gene>
    <name evidence="7" type="ORF">CfE428DRAFT_5332</name>
</gene>
<evidence type="ECO:0000256" key="3">
    <source>
        <dbReference type="ARBA" id="ARBA00022679"/>
    </source>
</evidence>
<dbReference type="EMBL" id="ABVL01000023">
    <property type="protein sequence ID" value="EDY17150.1"/>
    <property type="molecule type" value="Genomic_DNA"/>
</dbReference>
<dbReference type="PANTHER" id="PTHR43667:SF2">
    <property type="entry name" value="FATTY ACID C-METHYL TRANSFERASE"/>
    <property type="match status" value="1"/>
</dbReference>
<feature type="active site" evidence="6">
    <location>
        <position position="399"/>
    </location>
</feature>
<dbReference type="RefSeq" id="WP_006982653.1">
    <property type="nucleotide sequence ID" value="NZ_ABVL01000023.1"/>
</dbReference>
<dbReference type="GO" id="GO:0032259">
    <property type="term" value="P:methylation"/>
    <property type="evidence" value="ECO:0007669"/>
    <property type="project" value="UniProtKB-KW"/>
</dbReference>
<dbReference type="CDD" id="cd02440">
    <property type="entry name" value="AdoMet_MTases"/>
    <property type="match status" value="1"/>
</dbReference>
<evidence type="ECO:0000256" key="6">
    <source>
        <dbReference type="PIRSR" id="PIRSR003085-1"/>
    </source>
</evidence>
<evidence type="ECO:0000313" key="7">
    <source>
        <dbReference type="EMBL" id="EDY17150.1"/>
    </source>
</evidence>
<dbReference type="InParanoid" id="B4D8U2"/>
<evidence type="ECO:0000256" key="2">
    <source>
        <dbReference type="ARBA" id="ARBA00022603"/>
    </source>
</evidence>
<dbReference type="PIRSF" id="PIRSF003085">
    <property type="entry name" value="CMAS"/>
    <property type="match status" value="1"/>
</dbReference>